<name>A0A6M3MGH7_9ZZZZ</name>
<reference evidence="2" key="1">
    <citation type="submission" date="2020-03" db="EMBL/GenBank/DDBJ databases">
        <title>The deep terrestrial virosphere.</title>
        <authorList>
            <person name="Holmfeldt K."/>
            <person name="Nilsson E."/>
            <person name="Simone D."/>
            <person name="Lopez-Fernandez M."/>
            <person name="Wu X."/>
            <person name="de Brujin I."/>
            <person name="Lundin D."/>
            <person name="Andersson A."/>
            <person name="Bertilsson S."/>
            <person name="Dopson M."/>
        </authorList>
    </citation>
    <scope>NUCLEOTIDE SEQUENCE</scope>
    <source>
        <strain evidence="1">MM171A00458</strain>
        <strain evidence="2">MM171B00229</strain>
    </source>
</reference>
<sequence length="105" mass="12331">MSTETMITSIFEQLGEQKRHVRELALERISERTKMMLFVSKSEEIETATAVWYYENRQKLKKISEKADQMLLGSAEYNVIDFRLDIDQLVEGIDKSVLQRLVDMI</sequence>
<protein>
    <submittedName>
        <fullName evidence="2">Uncharacterized protein</fullName>
    </submittedName>
</protein>
<organism evidence="2">
    <name type="scientific">viral metagenome</name>
    <dbReference type="NCBI Taxonomy" id="1070528"/>
    <lineage>
        <taxon>unclassified sequences</taxon>
        <taxon>metagenomes</taxon>
        <taxon>organismal metagenomes</taxon>
    </lineage>
</organism>
<dbReference type="EMBL" id="MT143886">
    <property type="protein sequence ID" value="QJB04605.1"/>
    <property type="molecule type" value="Genomic_DNA"/>
</dbReference>
<proteinExistence type="predicted"/>
<dbReference type="EMBL" id="MT143693">
    <property type="protein sequence ID" value="QJB00424.1"/>
    <property type="molecule type" value="Genomic_DNA"/>
</dbReference>
<dbReference type="AlphaFoldDB" id="A0A6M3MGH7"/>
<evidence type="ECO:0000313" key="1">
    <source>
        <dbReference type="EMBL" id="QJB00424.1"/>
    </source>
</evidence>
<gene>
    <name evidence="1" type="ORF">MM171A00458_0008</name>
    <name evidence="2" type="ORF">MM171B00229_0021</name>
</gene>
<evidence type="ECO:0000313" key="2">
    <source>
        <dbReference type="EMBL" id="QJB04605.1"/>
    </source>
</evidence>
<accession>A0A6M3MGH7</accession>